<keyword evidence="2" id="KW-0325">Glycoprotein</keyword>
<dbReference type="EMBL" id="GL883010">
    <property type="protein sequence ID" value="EGG20476.1"/>
    <property type="molecule type" value="Genomic_DNA"/>
</dbReference>
<dbReference type="PROSITE" id="PS50015">
    <property type="entry name" value="SAP_B"/>
    <property type="match status" value="1"/>
</dbReference>
<dbReference type="SUPFAM" id="SSF47862">
    <property type="entry name" value="Saposin"/>
    <property type="match status" value="1"/>
</dbReference>
<protein>
    <recommendedName>
        <fullName evidence="5">Saposin B-type domain-containing protein</fullName>
    </recommendedName>
</protein>
<organism evidence="6 7">
    <name type="scientific">Cavenderia fasciculata</name>
    <name type="common">Slime mold</name>
    <name type="synonym">Dictyostelium fasciculatum</name>
    <dbReference type="NCBI Taxonomy" id="261658"/>
    <lineage>
        <taxon>Eukaryota</taxon>
        <taxon>Amoebozoa</taxon>
        <taxon>Evosea</taxon>
        <taxon>Eumycetozoa</taxon>
        <taxon>Dictyostelia</taxon>
        <taxon>Acytosteliales</taxon>
        <taxon>Cavenderiaceae</taxon>
        <taxon>Cavenderia</taxon>
    </lineage>
</organism>
<evidence type="ECO:0000313" key="6">
    <source>
        <dbReference type="EMBL" id="EGG20476.1"/>
    </source>
</evidence>
<accession>F4PR65</accession>
<dbReference type="GeneID" id="14873044"/>
<dbReference type="Gene3D" id="1.10.225.10">
    <property type="entry name" value="Saposin-like"/>
    <property type="match status" value="2"/>
</dbReference>
<dbReference type="Pfam" id="PF03489">
    <property type="entry name" value="SapB_2"/>
    <property type="match status" value="1"/>
</dbReference>
<keyword evidence="1" id="KW-1015">Disulfide bond</keyword>
<feature type="compositionally biased region" description="Low complexity" evidence="3">
    <location>
        <begin position="210"/>
        <end position="260"/>
    </location>
</feature>
<sequence length="268" mass="28963">MHFRYHHIFSTVLILLVWVAIPSTFSYKISSQQCSLCINVVDHFDSSIKDESLLIDSCSIHYDRELCQYFVQTYHNQFSSNSNNFCLSIGICQQDHLNNNNNNKNHNNDNINNNENIDKNDNFDCSICKYIVSGISGMVASNQSIPVILEVATQSCHRLSDKSWEQTCENIVDENGPQLIGYLRDKLNPEQACYKIHKCYSSSGSGSASSGSGSSGASNSQASGGSGSSGTSSSSSSASSASSGSWTGSISGSSSSSSGAYISIKHHN</sequence>
<keyword evidence="7" id="KW-1185">Reference proteome</keyword>
<evidence type="ECO:0000313" key="7">
    <source>
        <dbReference type="Proteomes" id="UP000007797"/>
    </source>
</evidence>
<evidence type="ECO:0000256" key="2">
    <source>
        <dbReference type="ARBA" id="ARBA00023180"/>
    </source>
</evidence>
<name>F4PR65_CACFS</name>
<dbReference type="KEGG" id="dfa:DFA_00337"/>
<evidence type="ECO:0000256" key="3">
    <source>
        <dbReference type="SAM" id="MobiDB-lite"/>
    </source>
</evidence>
<feature type="region of interest" description="Disordered" evidence="3">
    <location>
        <begin position="210"/>
        <end position="268"/>
    </location>
</feature>
<evidence type="ECO:0000259" key="5">
    <source>
        <dbReference type="PROSITE" id="PS50015"/>
    </source>
</evidence>
<dbReference type="InterPro" id="IPR008139">
    <property type="entry name" value="SaposinB_dom"/>
</dbReference>
<feature type="signal peptide" evidence="4">
    <location>
        <begin position="1"/>
        <end position="26"/>
    </location>
</feature>
<dbReference type="SMART" id="SM00741">
    <property type="entry name" value="SapB"/>
    <property type="match status" value="1"/>
</dbReference>
<dbReference type="OrthoDB" id="5853906at2759"/>
<dbReference type="PANTHER" id="PTHR11480">
    <property type="entry name" value="SAPOSIN-RELATED"/>
    <property type="match status" value="1"/>
</dbReference>
<feature type="domain" description="Saposin B-type" evidence="5">
    <location>
        <begin position="121"/>
        <end position="203"/>
    </location>
</feature>
<dbReference type="AlphaFoldDB" id="F4PR65"/>
<dbReference type="Proteomes" id="UP000007797">
    <property type="component" value="Unassembled WGS sequence"/>
</dbReference>
<evidence type="ECO:0000256" key="1">
    <source>
        <dbReference type="ARBA" id="ARBA00023157"/>
    </source>
</evidence>
<evidence type="ECO:0000256" key="4">
    <source>
        <dbReference type="SAM" id="SignalP"/>
    </source>
</evidence>
<dbReference type="RefSeq" id="XP_004358326.1">
    <property type="nucleotide sequence ID" value="XM_004358269.1"/>
</dbReference>
<dbReference type="InterPro" id="IPR051428">
    <property type="entry name" value="Sphingo_Act-Surfact_Prot"/>
</dbReference>
<keyword evidence="4" id="KW-0732">Signal</keyword>
<gene>
    <name evidence="6" type="ORF">DFA_00337</name>
</gene>
<feature type="chain" id="PRO_5003313267" description="Saposin B-type domain-containing protein" evidence="4">
    <location>
        <begin position="27"/>
        <end position="268"/>
    </location>
</feature>
<reference evidence="7" key="1">
    <citation type="journal article" date="2011" name="Genome Res.">
        <title>Phylogeny-wide analysis of social amoeba genomes highlights ancient origins for complex intercellular communication.</title>
        <authorList>
            <person name="Heidel A.J."/>
            <person name="Lawal H.M."/>
            <person name="Felder M."/>
            <person name="Schilde C."/>
            <person name="Helps N.R."/>
            <person name="Tunggal B."/>
            <person name="Rivero F."/>
            <person name="John U."/>
            <person name="Schleicher M."/>
            <person name="Eichinger L."/>
            <person name="Platzer M."/>
            <person name="Noegel A.A."/>
            <person name="Schaap P."/>
            <person name="Gloeckner G."/>
        </authorList>
    </citation>
    <scope>NUCLEOTIDE SEQUENCE [LARGE SCALE GENOMIC DNA]</scope>
    <source>
        <strain evidence="7">SH3</strain>
    </source>
</reference>
<dbReference type="STRING" id="1054147.F4PR65"/>
<proteinExistence type="predicted"/>
<dbReference type="InterPro" id="IPR008138">
    <property type="entry name" value="SapB_2"/>
</dbReference>
<dbReference type="InterPro" id="IPR011001">
    <property type="entry name" value="Saposin-like"/>
</dbReference>